<organism evidence="2 3">
    <name type="scientific">Geomonas subterranea</name>
    <dbReference type="NCBI Taxonomy" id="2847989"/>
    <lineage>
        <taxon>Bacteria</taxon>
        <taxon>Pseudomonadati</taxon>
        <taxon>Thermodesulfobacteriota</taxon>
        <taxon>Desulfuromonadia</taxon>
        <taxon>Geobacterales</taxon>
        <taxon>Geobacteraceae</taxon>
        <taxon>Geomonas</taxon>
    </lineage>
</organism>
<dbReference type="CDD" id="cd00146">
    <property type="entry name" value="PKD"/>
    <property type="match status" value="1"/>
</dbReference>
<dbReference type="EMBL" id="CP077683">
    <property type="protein sequence ID" value="QXE90977.1"/>
    <property type="molecule type" value="Genomic_DNA"/>
</dbReference>
<sequence>MARAYKDGAGASYNGSSSTPGFDAAKDTVNSFKTVPFGSVLIDATNPGAGYQVNPTGKFYEIFPFGADTGAGQLAYKQKVDNSNAGVMRDCAECHVGGGMNEYAYANMPTAAYDPAARTSLRTFDFGSVVTAWNYFIDIFNPDVTKRGDVVKQDYAQTGVLEMDCLMCHQTGYDWAARKEAVRKGEFDASRAVGAKLVNEVASGTQVFYNYTAVKTNASGKLYVDLSATLNSKPQSTNCSSCHQSQYNVDWKKRGEQWLEGQEVHYSLGCMACHQRKDVTNPQVGTSGLVSEAKLGLCDPAKGGASDFDAMWNKLDTVNFKQCSDCHEPTGTTTWPTYGAPNSENAHTAKGLNAKIAFDKNGAPASHMDIMDCTACHISKNFDGGAMVDGTGADAEGRVALHDEPQVARDMNGTAGNALYWNNGKLYGANLLTSSFLRDMNGMDAANFGLDGNNDGRNAGMDTLLQTHINDLNNAVGAKAVTMEKNADGSWVNEAEMTALYARINGDSTGTASTGTGTYPGGLKQLLGISDATNDYKLIPKMSFLMVPFKASHNIARTATMAWGKGGCSDCHGANKGFYNGAYPILGNMSGVDTNGKNKFRFYSNQVTTFTKVNGLADITDSHPSVVTKKGDRTVPVTLLTKFDGPYVPNASAVDNQTLRNIDRSEVIYEGTFQTRDTAWYTTIAGSAPAASCSGPTSPFYCATPTNIVAQDAVKSKATSTKGWLLKVEVRPAGDTNPNNITFRTAQLGKDNATAMAEVLAALPASFTTNSDFTVTEAGGALTITAAANKEIRISPQTDSGPLGLKGKVYKADPIVRGSNSYAGRDAYVTYLNGLTSPAAFGIGIAPVASINPIADASAIDLGVQVKQNADVALTAPAAQTNAGVEVGNVTYAWTTSDGTVVTNPASRTTATVKFATLGTKTITLKVTDEEGKVSQTSTNVDVIVAPITIGWDGVNDVATFTNLPVGTASVKIAWGDGFSTTKSGTAVVDPLTVRHLYSTGTAKTIRFYCYNGTGAQIGYQQATITP</sequence>
<evidence type="ECO:0000313" key="3">
    <source>
        <dbReference type="Proteomes" id="UP000683559"/>
    </source>
</evidence>
<accession>A0ABX8LH41</accession>
<dbReference type="Pfam" id="PF00801">
    <property type="entry name" value="PKD"/>
    <property type="match status" value="1"/>
</dbReference>
<evidence type="ECO:0000259" key="1">
    <source>
        <dbReference type="PROSITE" id="PS50093"/>
    </source>
</evidence>
<dbReference type="InterPro" id="IPR000601">
    <property type="entry name" value="PKD_dom"/>
</dbReference>
<reference evidence="2 3" key="1">
    <citation type="submission" date="2021-06" db="EMBL/GenBank/DDBJ databases">
        <title>Gemonas diversity in paddy soil.</title>
        <authorList>
            <person name="Liu G."/>
        </authorList>
    </citation>
    <scope>NUCLEOTIDE SEQUENCE [LARGE SCALE GENOMIC DNA]</scope>
    <source>
        <strain evidence="2 3">RG2</strain>
    </source>
</reference>
<dbReference type="SMART" id="SM00089">
    <property type="entry name" value="PKD"/>
    <property type="match status" value="1"/>
</dbReference>
<dbReference type="PROSITE" id="PS50093">
    <property type="entry name" value="PKD"/>
    <property type="match status" value="1"/>
</dbReference>
<feature type="domain" description="PKD" evidence="1">
    <location>
        <begin position="890"/>
        <end position="950"/>
    </location>
</feature>
<proteinExistence type="predicted"/>
<dbReference type="Proteomes" id="UP000683559">
    <property type="component" value="Chromosome"/>
</dbReference>
<dbReference type="InterPro" id="IPR022409">
    <property type="entry name" value="PKD/Chitinase_dom"/>
</dbReference>
<name>A0ABX8LH41_9BACT</name>
<dbReference type="RefSeq" id="WP_217287570.1">
    <property type="nucleotide sequence ID" value="NZ_CP077683.1"/>
</dbReference>
<evidence type="ECO:0000313" key="2">
    <source>
        <dbReference type="EMBL" id="QXE90977.1"/>
    </source>
</evidence>
<gene>
    <name evidence="2" type="ORF">KP001_00035</name>
</gene>
<protein>
    <submittedName>
        <fullName evidence="2">PKD domain-containing protein</fullName>
    </submittedName>
</protein>
<keyword evidence="3" id="KW-1185">Reference proteome</keyword>